<organism evidence="1 2">
    <name type="scientific">Parathielavia hyrcaniae</name>
    <dbReference type="NCBI Taxonomy" id="113614"/>
    <lineage>
        <taxon>Eukaryota</taxon>
        <taxon>Fungi</taxon>
        <taxon>Dikarya</taxon>
        <taxon>Ascomycota</taxon>
        <taxon>Pezizomycotina</taxon>
        <taxon>Sordariomycetes</taxon>
        <taxon>Sordariomycetidae</taxon>
        <taxon>Sordariales</taxon>
        <taxon>Chaetomiaceae</taxon>
        <taxon>Parathielavia</taxon>
    </lineage>
</organism>
<evidence type="ECO:0000313" key="2">
    <source>
        <dbReference type="Proteomes" id="UP001305647"/>
    </source>
</evidence>
<reference evidence="1" key="1">
    <citation type="journal article" date="2023" name="Mol. Phylogenet. Evol.">
        <title>Genome-scale phylogeny and comparative genomics of the fungal order Sordariales.</title>
        <authorList>
            <person name="Hensen N."/>
            <person name="Bonometti L."/>
            <person name="Westerberg I."/>
            <person name="Brannstrom I.O."/>
            <person name="Guillou S."/>
            <person name="Cros-Aarteil S."/>
            <person name="Calhoun S."/>
            <person name="Haridas S."/>
            <person name="Kuo A."/>
            <person name="Mondo S."/>
            <person name="Pangilinan J."/>
            <person name="Riley R."/>
            <person name="LaButti K."/>
            <person name="Andreopoulos B."/>
            <person name="Lipzen A."/>
            <person name="Chen C."/>
            <person name="Yan M."/>
            <person name="Daum C."/>
            <person name="Ng V."/>
            <person name="Clum A."/>
            <person name="Steindorff A."/>
            <person name="Ohm R.A."/>
            <person name="Martin F."/>
            <person name="Silar P."/>
            <person name="Natvig D.O."/>
            <person name="Lalanne C."/>
            <person name="Gautier V."/>
            <person name="Ament-Velasquez S.L."/>
            <person name="Kruys A."/>
            <person name="Hutchinson M.I."/>
            <person name="Powell A.J."/>
            <person name="Barry K."/>
            <person name="Miller A.N."/>
            <person name="Grigoriev I.V."/>
            <person name="Debuchy R."/>
            <person name="Gladieux P."/>
            <person name="Hiltunen Thoren M."/>
            <person name="Johannesson H."/>
        </authorList>
    </citation>
    <scope>NUCLEOTIDE SEQUENCE</scope>
    <source>
        <strain evidence="1">CBS 757.83</strain>
    </source>
</reference>
<keyword evidence="2" id="KW-1185">Reference proteome</keyword>
<proteinExistence type="predicted"/>
<evidence type="ECO:0000313" key="1">
    <source>
        <dbReference type="EMBL" id="KAK4099056.1"/>
    </source>
</evidence>
<reference evidence="1" key="2">
    <citation type="submission" date="2023-05" db="EMBL/GenBank/DDBJ databases">
        <authorList>
            <consortium name="Lawrence Berkeley National Laboratory"/>
            <person name="Steindorff A."/>
            <person name="Hensen N."/>
            <person name="Bonometti L."/>
            <person name="Westerberg I."/>
            <person name="Brannstrom I.O."/>
            <person name="Guillou S."/>
            <person name="Cros-Aarteil S."/>
            <person name="Calhoun S."/>
            <person name="Haridas S."/>
            <person name="Kuo A."/>
            <person name="Mondo S."/>
            <person name="Pangilinan J."/>
            <person name="Riley R."/>
            <person name="Labutti K."/>
            <person name="Andreopoulos B."/>
            <person name="Lipzen A."/>
            <person name="Chen C."/>
            <person name="Yanf M."/>
            <person name="Daum C."/>
            <person name="Ng V."/>
            <person name="Clum A."/>
            <person name="Ohm R."/>
            <person name="Martin F."/>
            <person name="Silar P."/>
            <person name="Natvig D."/>
            <person name="Lalanne C."/>
            <person name="Gautier V."/>
            <person name="Ament-Velasquez S.L."/>
            <person name="Kruys A."/>
            <person name="Hutchinson M.I."/>
            <person name="Powell A.J."/>
            <person name="Barry K."/>
            <person name="Miller A.N."/>
            <person name="Grigoriev I.V."/>
            <person name="Debuchy R."/>
            <person name="Gladieux P."/>
            <person name="Thoren M.H."/>
            <person name="Johannesson H."/>
        </authorList>
    </citation>
    <scope>NUCLEOTIDE SEQUENCE</scope>
    <source>
        <strain evidence="1">CBS 757.83</strain>
    </source>
</reference>
<accession>A0AAN6SZT4</accession>
<gene>
    <name evidence="1" type="ORF">N658DRAFT_517658</name>
</gene>
<dbReference type="AlphaFoldDB" id="A0AAN6SZT4"/>
<protein>
    <submittedName>
        <fullName evidence="1">Uncharacterized protein</fullName>
    </submittedName>
</protein>
<dbReference type="Proteomes" id="UP001305647">
    <property type="component" value="Unassembled WGS sequence"/>
</dbReference>
<name>A0AAN6SZT4_9PEZI</name>
<sequence>MNPDFEDTLGAFKTPNPKSNRLQRRFIHLSSEKSRFRKTVETVLVVHGWETEAKKQPMSLIVLSVRLNCHAANFRIQSARMWFAFYEDDKASPPNTEEAAPEVVTFAPFVEQKITNVTPEVREVTNAFGGKLGPPETFMSGGVEASRAVKSGYTRQHFDRGTADCLVRDDRVYGVNWFCEQNKLTKYGVNPHFHVAVLLKREHTKADNKAISFSGVFDMRIEAGLIHDFNNGIRRAFRLGKPEDEAIYYDPNQSAQTGGFEGVGQELKANVEENNLGKLAGKGGLSRLLDPKQILSGLEPMAPSGADAAQVACK</sequence>
<comment type="caution">
    <text evidence="1">The sequence shown here is derived from an EMBL/GenBank/DDBJ whole genome shotgun (WGS) entry which is preliminary data.</text>
</comment>
<dbReference type="EMBL" id="MU863653">
    <property type="protein sequence ID" value="KAK4099056.1"/>
    <property type="molecule type" value="Genomic_DNA"/>
</dbReference>